<proteinExistence type="predicted"/>
<organism evidence="2 3">
    <name type="scientific">Coemansia erecta</name>
    <dbReference type="NCBI Taxonomy" id="147472"/>
    <lineage>
        <taxon>Eukaryota</taxon>
        <taxon>Fungi</taxon>
        <taxon>Fungi incertae sedis</taxon>
        <taxon>Zoopagomycota</taxon>
        <taxon>Kickxellomycotina</taxon>
        <taxon>Kickxellomycetes</taxon>
        <taxon>Kickxellales</taxon>
        <taxon>Kickxellaceae</taxon>
        <taxon>Coemansia</taxon>
    </lineage>
</organism>
<dbReference type="AlphaFoldDB" id="A0A9W8CPU4"/>
<dbReference type="EMBL" id="JANBOJ010000331">
    <property type="protein sequence ID" value="KAJ1719846.1"/>
    <property type="molecule type" value="Genomic_DNA"/>
</dbReference>
<dbReference type="Proteomes" id="UP001149813">
    <property type="component" value="Unassembled WGS sequence"/>
</dbReference>
<keyword evidence="3" id="KW-1185">Reference proteome</keyword>
<sequence length="89" mass="10716">MDLTFVPFYRSVFSRRESLEAQQQAEYEAKEADRLHRERVRELKYKKLTELPVWVPSRFRPRRDSERSHIDPPALQTTIRWADDSSAHT</sequence>
<gene>
    <name evidence="2" type="ORF">LPJ53_005452</name>
</gene>
<dbReference type="OrthoDB" id="5587622at2759"/>
<evidence type="ECO:0000313" key="3">
    <source>
        <dbReference type="Proteomes" id="UP001149813"/>
    </source>
</evidence>
<reference evidence="2" key="1">
    <citation type="submission" date="2022-07" db="EMBL/GenBank/DDBJ databases">
        <title>Phylogenomic reconstructions and comparative analyses of Kickxellomycotina fungi.</title>
        <authorList>
            <person name="Reynolds N.K."/>
            <person name="Stajich J.E."/>
            <person name="Barry K."/>
            <person name="Grigoriev I.V."/>
            <person name="Crous P."/>
            <person name="Smith M.E."/>
        </authorList>
    </citation>
    <scope>NUCLEOTIDE SEQUENCE</scope>
    <source>
        <strain evidence="2">NBRC 32514</strain>
    </source>
</reference>
<name>A0A9W8CPU4_9FUNG</name>
<feature type="region of interest" description="Disordered" evidence="1">
    <location>
        <begin position="62"/>
        <end position="89"/>
    </location>
</feature>
<accession>A0A9W8CPU4</accession>
<comment type="caution">
    <text evidence="2">The sequence shown here is derived from an EMBL/GenBank/DDBJ whole genome shotgun (WGS) entry which is preliminary data.</text>
</comment>
<evidence type="ECO:0000313" key="2">
    <source>
        <dbReference type="EMBL" id="KAJ1719846.1"/>
    </source>
</evidence>
<protein>
    <submittedName>
        <fullName evidence="2">Uncharacterized protein</fullName>
    </submittedName>
</protein>
<evidence type="ECO:0000256" key="1">
    <source>
        <dbReference type="SAM" id="MobiDB-lite"/>
    </source>
</evidence>